<dbReference type="Proteomes" id="UP000735302">
    <property type="component" value="Unassembled WGS sequence"/>
</dbReference>
<accession>A0AAV3XZ74</accession>
<sequence>MLLERHVHASLANLFRKASLEIKYNSTPDTVGFQDQWVDIINPFEIVTWFLGFCVQPIHKKVTSGFQGIRYARVPMARLKPATEEYFGRNYHRLCRQRVENVSIR</sequence>
<comment type="caution">
    <text evidence="1">The sequence shown here is derived from an EMBL/GenBank/DDBJ whole genome shotgun (WGS) entry which is preliminary data.</text>
</comment>
<proteinExistence type="predicted"/>
<evidence type="ECO:0000313" key="2">
    <source>
        <dbReference type="Proteomes" id="UP000735302"/>
    </source>
</evidence>
<dbReference type="EMBL" id="BLXT01000298">
    <property type="protein sequence ID" value="GFN75781.1"/>
    <property type="molecule type" value="Genomic_DNA"/>
</dbReference>
<protein>
    <submittedName>
        <fullName evidence="1">Uncharacterized protein</fullName>
    </submittedName>
</protein>
<dbReference type="AlphaFoldDB" id="A0AAV3XZ74"/>
<name>A0AAV3XZ74_9GAST</name>
<organism evidence="1 2">
    <name type="scientific">Plakobranchus ocellatus</name>
    <dbReference type="NCBI Taxonomy" id="259542"/>
    <lineage>
        <taxon>Eukaryota</taxon>
        <taxon>Metazoa</taxon>
        <taxon>Spiralia</taxon>
        <taxon>Lophotrochozoa</taxon>
        <taxon>Mollusca</taxon>
        <taxon>Gastropoda</taxon>
        <taxon>Heterobranchia</taxon>
        <taxon>Euthyneura</taxon>
        <taxon>Panpulmonata</taxon>
        <taxon>Sacoglossa</taxon>
        <taxon>Placobranchoidea</taxon>
        <taxon>Plakobranchidae</taxon>
        <taxon>Plakobranchus</taxon>
    </lineage>
</organism>
<evidence type="ECO:0000313" key="1">
    <source>
        <dbReference type="EMBL" id="GFN75781.1"/>
    </source>
</evidence>
<gene>
    <name evidence="1" type="ORF">PoB_000228700</name>
</gene>
<keyword evidence="2" id="KW-1185">Reference proteome</keyword>
<reference evidence="1 2" key="1">
    <citation type="journal article" date="2021" name="Elife">
        <title>Chloroplast acquisition without the gene transfer in kleptoplastic sea slugs, Plakobranchus ocellatus.</title>
        <authorList>
            <person name="Maeda T."/>
            <person name="Takahashi S."/>
            <person name="Yoshida T."/>
            <person name="Shimamura S."/>
            <person name="Takaki Y."/>
            <person name="Nagai Y."/>
            <person name="Toyoda A."/>
            <person name="Suzuki Y."/>
            <person name="Arimoto A."/>
            <person name="Ishii H."/>
            <person name="Satoh N."/>
            <person name="Nishiyama T."/>
            <person name="Hasebe M."/>
            <person name="Maruyama T."/>
            <person name="Minagawa J."/>
            <person name="Obokata J."/>
            <person name="Shigenobu S."/>
        </authorList>
    </citation>
    <scope>NUCLEOTIDE SEQUENCE [LARGE SCALE GENOMIC DNA]</scope>
</reference>